<evidence type="ECO:0000313" key="2">
    <source>
        <dbReference type="EMBL" id="TCL69907.1"/>
    </source>
</evidence>
<dbReference type="InterPro" id="IPR003731">
    <property type="entry name" value="Di-Nase_FeMo-co_biosynth"/>
</dbReference>
<dbReference type="EMBL" id="SLUN01000011">
    <property type="protein sequence ID" value="TCL69907.1"/>
    <property type="molecule type" value="Genomic_DNA"/>
</dbReference>
<protein>
    <submittedName>
        <fullName evidence="2">Putative Fe-Mo cluster-binding NifX family protein</fullName>
    </submittedName>
</protein>
<comment type="caution">
    <text evidence="2">The sequence shown here is derived from an EMBL/GenBank/DDBJ whole genome shotgun (WGS) entry which is preliminary data.</text>
</comment>
<evidence type="ECO:0000313" key="3">
    <source>
        <dbReference type="Proteomes" id="UP000295008"/>
    </source>
</evidence>
<keyword evidence="3" id="KW-1185">Reference proteome</keyword>
<dbReference type="Gene3D" id="3.30.420.130">
    <property type="entry name" value="Dinitrogenase iron-molybdenum cofactor biosynthesis domain"/>
    <property type="match status" value="1"/>
</dbReference>
<dbReference type="Pfam" id="PF02579">
    <property type="entry name" value="Nitro_FeMo-Co"/>
    <property type="match status" value="1"/>
</dbReference>
<dbReference type="InterPro" id="IPR036105">
    <property type="entry name" value="DiNase_FeMo-co_biosyn_sf"/>
</dbReference>
<accession>A0A4V2QEZ1</accession>
<dbReference type="SUPFAM" id="SSF53146">
    <property type="entry name" value="Nitrogenase accessory factor-like"/>
    <property type="match status" value="1"/>
</dbReference>
<feature type="domain" description="Dinitrogenase iron-molybdenum cofactor biosynthesis" evidence="1">
    <location>
        <begin position="11"/>
        <end position="105"/>
    </location>
</feature>
<proteinExistence type="predicted"/>
<dbReference type="PANTHER" id="PTHR33937">
    <property type="entry name" value="IRON-MOLYBDENUM PROTEIN-RELATED-RELATED"/>
    <property type="match status" value="1"/>
</dbReference>
<dbReference type="PANTHER" id="PTHR33937:SF2">
    <property type="entry name" value="DINITROGENASE IRON-MOLYBDENUM COFACTOR BIOSYNTHESIS DOMAIN-CONTAINING PROTEIN"/>
    <property type="match status" value="1"/>
</dbReference>
<organism evidence="2 3">
    <name type="scientific">Hydrogenispora ethanolica</name>
    <dbReference type="NCBI Taxonomy" id="1082276"/>
    <lineage>
        <taxon>Bacteria</taxon>
        <taxon>Bacillati</taxon>
        <taxon>Bacillota</taxon>
        <taxon>Hydrogenispora</taxon>
    </lineage>
</organism>
<dbReference type="RefSeq" id="WP_132014237.1">
    <property type="nucleotide sequence ID" value="NZ_SLUN01000011.1"/>
</dbReference>
<dbReference type="InterPro" id="IPR051840">
    <property type="entry name" value="NifX/NifY_domain"/>
</dbReference>
<dbReference type="Proteomes" id="UP000295008">
    <property type="component" value="Unassembled WGS sequence"/>
</dbReference>
<evidence type="ECO:0000259" key="1">
    <source>
        <dbReference type="Pfam" id="PF02579"/>
    </source>
</evidence>
<name>A0A4V2QEZ1_HYDET</name>
<sequence length="112" mass="12548">MSYRVAIASSDGKYVNQHFGRATQFLIFDRNEQNEFEFIGLRANCPSCNWEKADESRHQRTIETLADCQAVIVSRIGPGAVEKLAACGIRALEIPDFIDEALRQLSDATEVL</sequence>
<reference evidence="2 3" key="1">
    <citation type="submission" date="2019-03" db="EMBL/GenBank/DDBJ databases">
        <title>Genomic Encyclopedia of Type Strains, Phase IV (KMG-IV): sequencing the most valuable type-strain genomes for metagenomic binning, comparative biology and taxonomic classification.</title>
        <authorList>
            <person name="Goeker M."/>
        </authorList>
    </citation>
    <scope>NUCLEOTIDE SEQUENCE [LARGE SCALE GENOMIC DNA]</scope>
    <source>
        <strain evidence="2 3">LX-B</strain>
    </source>
</reference>
<dbReference type="AlphaFoldDB" id="A0A4V2QEZ1"/>
<gene>
    <name evidence="2" type="ORF">EDC14_101128</name>
</gene>
<dbReference type="OrthoDB" id="280278at2"/>